<accession>A0ABQ9FX61</accession>
<gene>
    <name evidence="1" type="ORF">KUTeg_001895</name>
</gene>
<dbReference type="EMBL" id="JARBDR010000141">
    <property type="protein sequence ID" value="KAJ8320308.1"/>
    <property type="molecule type" value="Genomic_DNA"/>
</dbReference>
<sequence length="205" mass="23650">MIQIGTDAQEPTPCLVPKQFNSNISQYDHGEDRIRRFREVYDAENKRIIVFENPATFIVPGQKLHNYYFLYNKNITYTYNIVTHECTKSTPSSPWREFSIPRDATFENEYTIGGQSEAFLAQEWSDRVPNKSTGRWIGVFTLNKCYPVSEVYIEGYDITHTTTTTFHDTVIGALNPADFIPPKECNDATVSVKPQHAPRLHHLRN</sequence>
<proteinExistence type="predicted"/>
<evidence type="ECO:0008006" key="3">
    <source>
        <dbReference type="Google" id="ProtNLM"/>
    </source>
</evidence>
<dbReference type="PANTHER" id="PTHR10697:SF1">
    <property type="entry name" value="MAMMALIAN EPENDYMIN-RELATED PROTEIN 1"/>
    <property type="match status" value="1"/>
</dbReference>
<protein>
    <recommendedName>
        <fullName evidence="3">Mammalian ependymin-related protein 1</fullName>
    </recommendedName>
</protein>
<reference evidence="1 2" key="1">
    <citation type="submission" date="2022-12" db="EMBL/GenBank/DDBJ databases">
        <title>Chromosome-level genome of Tegillarca granosa.</title>
        <authorList>
            <person name="Kim J."/>
        </authorList>
    </citation>
    <scope>NUCLEOTIDE SEQUENCE [LARGE SCALE GENOMIC DNA]</scope>
    <source>
        <strain evidence="1">Teg-2019</strain>
        <tissue evidence="1">Adductor muscle</tissue>
    </source>
</reference>
<name>A0ABQ9FX61_TEGGR</name>
<comment type="caution">
    <text evidence="1">The sequence shown here is derived from an EMBL/GenBank/DDBJ whole genome shotgun (WGS) entry which is preliminary data.</text>
</comment>
<organism evidence="1 2">
    <name type="scientific">Tegillarca granosa</name>
    <name type="common">Malaysian cockle</name>
    <name type="synonym">Anadara granosa</name>
    <dbReference type="NCBI Taxonomy" id="220873"/>
    <lineage>
        <taxon>Eukaryota</taxon>
        <taxon>Metazoa</taxon>
        <taxon>Spiralia</taxon>
        <taxon>Lophotrochozoa</taxon>
        <taxon>Mollusca</taxon>
        <taxon>Bivalvia</taxon>
        <taxon>Autobranchia</taxon>
        <taxon>Pteriomorphia</taxon>
        <taxon>Arcoida</taxon>
        <taxon>Arcoidea</taxon>
        <taxon>Arcidae</taxon>
        <taxon>Tegillarca</taxon>
    </lineage>
</organism>
<dbReference type="InterPro" id="IPR001299">
    <property type="entry name" value="Ependymin"/>
</dbReference>
<evidence type="ECO:0000313" key="2">
    <source>
        <dbReference type="Proteomes" id="UP001217089"/>
    </source>
</evidence>
<dbReference type="Pfam" id="PF00811">
    <property type="entry name" value="Ependymin"/>
    <property type="match status" value="1"/>
</dbReference>
<dbReference type="Proteomes" id="UP001217089">
    <property type="component" value="Unassembled WGS sequence"/>
</dbReference>
<evidence type="ECO:0000313" key="1">
    <source>
        <dbReference type="EMBL" id="KAJ8320308.1"/>
    </source>
</evidence>
<dbReference type="PANTHER" id="PTHR10697">
    <property type="entry name" value="MAMMALIAN EPENDYMIN-RELATED PROTEIN 1"/>
    <property type="match status" value="1"/>
</dbReference>
<keyword evidence="2" id="KW-1185">Reference proteome</keyword>